<reference evidence="2 3" key="1">
    <citation type="submission" date="2019-03" db="EMBL/GenBank/DDBJ databases">
        <title>First draft genome of Liparis tanakae, snailfish: a comprehensive survey of snailfish specific genes.</title>
        <authorList>
            <person name="Kim W."/>
            <person name="Song I."/>
            <person name="Jeong J.-H."/>
            <person name="Kim D."/>
            <person name="Kim S."/>
            <person name="Ryu S."/>
            <person name="Song J.Y."/>
            <person name="Lee S.K."/>
        </authorList>
    </citation>
    <scope>NUCLEOTIDE SEQUENCE [LARGE SCALE GENOMIC DNA]</scope>
    <source>
        <tissue evidence="2">Muscle</tissue>
    </source>
</reference>
<organism evidence="2 3">
    <name type="scientific">Liparis tanakae</name>
    <name type="common">Tanaka's snailfish</name>
    <dbReference type="NCBI Taxonomy" id="230148"/>
    <lineage>
        <taxon>Eukaryota</taxon>
        <taxon>Metazoa</taxon>
        <taxon>Chordata</taxon>
        <taxon>Craniata</taxon>
        <taxon>Vertebrata</taxon>
        <taxon>Euteleostomi</taxon>
        <taxon>Actinopterygii</taxon>
        <taxon>Neopterygii</taxon>
        <taxon>Teleostei</taxon>
        <taxon>Neoteleostei</taxon>
        <taxon>Acanthomorphata</taxon>
        <taxon>Eupercaria</taxon>
        <taxon>Perciformes</taxon>
        <taxon>Cottioidei</taxon>
        <taxon>Cottales</taxon>
        <taxon>Liparidae</taxon>
        <taxon>Liparis</taxon>
    </lineage>
</organism>
<keyword evidence="3" id="KW-1185">Reference proteome</keyword>
<dbReference type="Proteomes" id="UP000314294">
    <property type="component" value="Unassembled WGS sequence"/>
</dbReference>
<comment type="caution">
    <text evidence="2">The sequence shown here is derived from an EMBL/GenBank/DDBJ whole genome shotgun (WGS) entry which is preliminary data.</text>
</comment>
<gene>
    <name evidence="2" type="ORF">EYF80_001640</name>
</gene>
<sequence>MAMFMSHTLDGTKSAGYASLSAGWRVRGDGGGGKGGSSTAMLRGLSSHPSPRPPPWQESAGGLRLTVLRADLNEVFEREEDNAGVFFQPVVVRKTVVTGLLACLVDHRGELLWVATGQGRGSAATRRATLRPTVAHIGTLLMV</sequence>
<evidence type="ECO:0000256" key="1">
    <source>
        <dbReference type="SAM" id="MobiDB-lite"/>
    </source>
</evidence>
<feature type="region of interest" description="Disordered" evidence="1">
    <location>
        <begin position="28"/>
        <end position="59"/>
    </location>
</feature>
<dbReference type="EMBL" id="SRLO01000007">
    <property type="protein sequence ID" value="TNN88059.1"/>
    <property type="molecule type" value="Genomic_DNA"/>
</dbReference>
<proteinExistence type="predicted"/>
<protein>
    <submittedName>
        <fullName evidence="2">Uncharacterized protein</fullName>
    </submittedName>
</protein>
<evidence type="ECO:0000313" key="3">
    <source>
        <dbReference type="Proteomes" id="UP000314294"/>
    </source>
</evidence>
<dbReference type="AlphaFoldDB" id="A0A4Z2JCW9"/>
<name>A0A4Z2JCW9_9TELE</name>
<accession>A0A4Z2JCW9</accession>
<evidence type="ECO:0000313" key="2">
    <source>
        <dbReference type="EMBL" id="TNN88059.1"/>
    </source>
</evidence>